<keyword evidence="2" id="KW-1185">Reference proteome</keyword>
<proteinExistence type="predicted"/>
<reference evidence="1 2" key="1">
    <citation type="journal article" date="2022" name="Nat. Ecol. Evol.">
        <title>A masculinizing supergene underlies an exaggerated male reproductive morph in a spider.</title>
        <authorList>
            <person name="Hendrickx F."/>
            <person name="De Corte Z."/>
            <person name="Sonet G."/>
            <person name="Van Belleghem S.M."/>
            <person name="Kostlbacher S."/>
            <person name="Vangestel C."/>
        </authorList>
    </citation>
    <scope>NUCLEOTIDE SEQUENCE [LARGE SCALE GENOMIC DNA]</scope>
    <source>
        <strain evidence="1">W744_W776</strain>
    </source>
</reference>
<name>A0AAV6UWC8_9ARAC</name>
<dbReference type="Proteomes" id="UP000827092">
    <property type="component" value="Unassembled WGS sequence"/>
</dbReference>
<organism evidence="1 2">
    <name type="scientific">Oedothorax gibbosus</name>
    <dbReference type="NCBI Taxonomy" id="931172"/>
    <lineage>
        <taxon>Eukaryota</taxon>
        <taxon>Metazoa</taxon>
        <taxon>Ecdysozoa</taxon>
        <taxon>Arthropoda</taxon>
        <taxon>Chelicerata</taxon>
        <taxon>Arachnida</taxon>
        <taxon>Araneae</taxon>
        <taxon>Araneomorphae</taxon>
        <taxon>Entelegynae</taxon>
        <taxon>Araneoidea</taxon>
        <taxon>Linyphiidae</taxon>
        <taxon>Erigoninae</taxon>
        <taxon>Oedothorax</taxon>
    </lineage>
</organism>
<dbReference type="AlphaFoldDB" id="A0AAV6UWC8"/>
<comment type="caution">
    <text evidence="1">The sequence shown here is derived from an EMBL/GenBank/DDBJ whole genome shotgun (WGS) entry which is preliminary data.</text>
</comment>
<sequence length="121" mass="13903">MWFVNHVPRFTNLPFYYTRRTSRNNSSRTPFTYISSRTYGSGATFISPTIPETQSIHNPPDDKRCLITVPRSLATLNIMVSAVHAVPKLHLLQKQLIPEFSAKEGTSQLLTFNYNNWTGWL</sequence>
<dbReference type="EMBL" id="JAFNEN010000248">
    <property type="protein sequence ID" value="KAG8188132.1"/>
    <property type="molecule type" value="Genomic_DNA"/>
</dbReference>
<gene>
    <name evidence="1" type="ORF">JTE90_029060</name>
</gene>
<protein>
    <submittedName>
        <fullName evidence="1">Uncharacterized protein</fullName>
    </submittedName>
</protein>
<evidence type="ECO:0000313" key="1">
    <source>
        <dbReference type="EMBL" id="KAG8188132.1"/>
    </source>
</evidence>
<evidence type="ECO:0000313" key="2">
    <source>
        <dbReference type="Proteomes" id="UP000827092"/>
    </source>
</evidence>
<accession>A0AAV6UWC8</accession>